<reference evidence="16 17" key="1">
    <citation type="journal article" date="2018" name="Nat. Ecol. Evol.">
        <title>Shark genomes provide insights into elasmobranch evolution and the origin of vertebrates.</title>
        <authorList>
            <person name="Hara Y"/>
            <person name="Yamaguchi K"/>
            <person name="Onimaru K"/>
            <person name="Kadota M"/>
            <person name="Koyanagi M"/>
            <person name="Keeley SD"/>
            <person name="Tatsumi K"/>
            <person name="Tanaka K"/>
            <person name="Motone F"/>
            <person name="Kageyama Y"/>
            <person name="Nozu R"/>
            <person name="Adachi N"/>
            <person name="Nishimura O"/>
            <person name="Nakagawa R"/>
            <person name="Tanegashima C"/>
            <person name="Kiyatake I"/>
            <person name="Matsumoto R"/>
            <person name="Murakumo K"/>
            <person name="Nishida K"/>
            <person name="Terakita A"/>
            <person name="Kuratani S"/>
            <person name="Sato K"/>
            <person name="Hyodo S Kuraku.S."/>
        </authorList>
    </citation>
    <scope>NUCLEOTIDE SEQUENCE [LARGE SCALE GENOMIC DNA]</scope>
</reference>
<evidence type="ECO:0000313" key="17">
    <source>
        <dbReference type="Proteomes" id="UP000287033"/>
    </source>
</evidence>
<keyword evidence="4" id="KW-1003">Cell membrane</keyword>
<dbReference type="Gene3D" id="1.20.1270.60">
    <property type="entry name" value="Arfaptin homology (AH) domain/BAR domain"/>
    <property type="match status" value="1"/>
</dbReference>
<dbReference type="Pfam" id="PF00018">
    <property type="entry name" value="SH3_1"/>
    <property type="match status" value="1"/>
</dbReference>
<dbReference type="Gene3D" id="2.30.30.40">
    <property type="entry name" value="SH3 Domains"/>
    <property type="match status" value="1"/>
</dbReference>
<dbReference type="PANTHER" id="PTHR23065">
    <property type="entry name" value="PROLINE-SERINE-THREONINE PHOSPHATASE INTERACTING PROTEIN 1"/>
    <property type="match status" value="1"/>
</dbReference>
<feature type="domain" description="SH3" evidence="14">
    <location>
        <begin position="345"/>
        <end position="405"/>
    </location>
</feature>
<keyword evidence="6" id="KW-0597">Phosphoprotein</keyword>
<dbReference type="SUPFAM" id="SSF50044">
    <property type="entry name" value="SH3-domain"/>
    <property type="match status" value="1"/>
</dbReference>
<dbReference type="STRING" id="137246.A0A401SLQ7"/>
<evidence type="ECO:0008006" key="18">
    <source>
        <dbReference type="Google" id="ProtNLM"/>
    </source>
</evidence>
<evidence type="ECO:0000256" key="11">
    <source>
        <dbReference type="PROSITE-ProRule" id="PRU00192"/>
    </source>
</evidence>
<evidence type="ECO:0000256" key="7">
    <source>
        <dbReference type="ARBA" id="ARBA00023054"/>
    </source>
</evidence>
<dbReference type="Pfam" id="PF00611">
    <property type="entry name" value="FCH"/>
    <property type="match status" value="1"/>
</dbReference>
<evidence type="ECO:0000256" key="10">
    <source>
        <dbReference type="ARBA" id="ARBA00064966"/>
    </source>
</evidence>
<dbReference type="GO" id="GO:0030100">
    <property type="term" value="P:regulation of endocytosis"/>
    <property type="evidence" value="ECO:0007669"/>
    <property type="project" value="TreeGrafter"/>
</dbReference>
<proteinExistence type="predicted"/>
<dbReference type="GO" id="GO:0097320">
    <property type="term" value="P:plasma membrane tubulation"/>
    <property type="evidence" value="ECO:0007669"/>
    <property type="project" value="TreeGrafter"/>
</dbReference>
<comment type="subunit">
    <text evidence="10">Homodimer. May form heterooligomers with other PACSINs. Interacts (via SH3 domain) with DNM1, SYNJ1 and WASL. Interacts with TRPV4.</text>
</comment>
<evidence type="ECO:0000256" key="9">
    <source>
        <dbReference type="ARBA" id="ARBA00055545"/>
    </source>
</evidence>
<dbReference type="InterPro" id="IPR031160">
    <property type="entry name" value="F_BAR_dom"/>
</dbReference>
<comment type="function">
    <text evidence="9">Plays a role in endocytosis and regulates internalization of plasma membrane proteins. Overexpression impairs internalization of SLC2A1/GLUT1 and TRPV4 and increases the levels of SLC2A1/GLUT1 and TRPV4 at the cell membrane. Inhibits the TRPV4 calcium channel activity.</text>
</comment>
<keyword evidence="3 11" id="KW-0728">SH3 domain</keyword>
<dbReference type="PRINTS" id="PR00452">
    <property type="entry name" value="SH3DOMAIN"/>
</dbReference>
<evidence type="ECO:0000256" key="13">
    <source>
        <dbReference type="SAM" id="MobiDB-lite"/>
    </source>
</evidence>
<dbReference type="EMBL" id="BEZZ01000355">
    <property type="protein sequence ID" value="GCC31308.1"/>
    <property type="molecule type" value="Genomic_DNA"/>
</dbReference>
<sequence>MSLKYSDAPGPEATSNSFWMPDKYKSTTKRTDDGYKVCNDIILCFQERAKIEKQYALQIATWSRKWKPLVEASPMYGTLLKAWHAFLTSADRLSELHLEIQKSLVTEDTAKIRNWQRETYHKKFFGGFKETHEVKSGFRKAQKPWTKKLKKTEKLKKLYHAKRKKERVAIIRENSGKANQATSTSKQRKLQGEREKCNQEVEKVKQRYTKTIEDLNKYNPKYMEEMEMVFDQSQQLEQKRIIFLKQIFLSIHRHLDVTNNESIRSIFKDLHQTVLSVNEQNDLKWWRNTHGPGMPTNWPHFEEWSPEREKIAGKPGKGKKEGDKVVLQSLSLSKGYSLGEDGTNVPGVRIRALYDYTSQESDELSFKAGQELTKVEDEDEQGWCKGYLDGGRIGLYPANYVEVIQ</sequence>
<dbReference type="OMA" id="KEHTARE"/>
<dbReference type="InterPro" id="IPR036028">
    <property type="entry name" value="SH3-like_dom_sf"/>
</dbReference>
<evidence type="ECO:0000256" key="3">
    <source>
        <dbReference type="ARBA" id="ARBA00022443"/>
    </source>
</evidence>
<dbReference type="PROSITE" id="PS50002">
    <property type="entry name" value="SH3"/>
    <property type="match status" value="1"/>
</dbReference>
<dbReference type="InterPro" id="IPR001060">
    <property type="entry name" value="FCH_dom"/>
</dbReference>
<dbReference type="AlphaFoldDB" id="A0A401SLQ7"/>
<dbReference type="FunFam" id="2.30.30.40:FF:000014">
    <property type="entry name" value="Kinase C and casein kinase substrate in neurons protein"/>
    <property type="match status" value="1"/>
</dbReference>
<dbReference type="GO" id="GO:0007010">
    <property type="term" value="P:cytoskeleton organization"/>
    <property type="evidence" value="ECO:0007669"/>
    <property type="project" value="TreeGrafter"/>
</dbReference>
<dbReference type="PANTHER" id="PTHR23065:SF22">
    <property type="entry name" value="PROTEIN KINASE C AND CASEIN KINASE SUBSTRATE IN NEURONS PROTEIN 3"/>
    <property type="match status" value="1"/>
</dbReference>
<dbReference type="InterPro" id="IPR001452">
    <property type="entry name" value="SH3_domain"/>
</dbReference>
<dbReference type="FunFam" id="1.20.1270.60:FF:000009">
    <property type="entry name" value="Protein kinase C and casein kinase substrate in neurons 2"/>
    <property type="match status" value="1"/>
</dbReference>
<dbReference type="GO" id="GO:0005768">
    <property type="term" value="C:endosome"/>
    <property type="evidence" value="ECO:0007669"/>
    <property type="project" value="TreeGrafter"/>
</dbReference>
<evidence type="ECO:0000256" key="4">
    <source>
        <dbReference type="ARBA" id="ARBA00022475"/>
    </source>
</evidence>
<comment type="caution">
    <text evidence="16">The sequence shown here is derived from an EMBL/GenBank/DDBJ whole genome shotgun (WGS) entry which is preliminary data.</text>
</comment>
<dbReference type="SMART" id="SM00326">
    <property type="entry name" value="SH3"/>
    <property type="match status" value="1"/>
</dbReference>
<evidence type="ECO:0000259" key="15">
    <source>
        <dbReference type="PROSITE" id="PS51741"/>
    </source>
</evidence>
<dbReference type="GO" id="GO:0005543">
    <property type="term" value="F:phospholipid binding"/>
    <property type="evidence" value="ECO:0007669"/>
    <property type="project" value="TreeGrafter"/>
</dbReference>
<keyword evidence="8" id="KW-0472">Membrane</keyword>
<accession>A0A401SLQ7</accession>
<evidence type="ECO:0000256" key="2">
    <source>
        <dbReference type="ARBA" id="ARBA00004496"/>
    </source>
</evidence>
<dbReference type="OrthoDB" id="10255128at2759"/>
<evidence type="ECO:0000256" key="1">
    <source>
        <dbReference type="ARBA" id="ARBA00004413"/>
    </source>
</evidence>
<dbReference type="SUPFAM" id="SSF103657">
    <property type="entry name" value="BAR/IMD domain-like"/>
    <property type="match status" value="1"/>
</dbReference>
<evidence type="ECO:0000256" key="5">
    <source>
        <dbReference type="ARBA" id="ARBA00022490"/>
    </source>
</evidence>
<dbReference type="GO" id="GO:0005886">
    <property type="term" value="C:plasma membrane"/>
    <property type="evidence" value="ECO:0007669"/>
    <property type="project" value="UniProtKB-SubCell"/>
</dbReference>
<evidence type="ECO:0000313" key="16">
    <source>
        <dbReference type="EMBL" id="GCC31308.1"/>
    </source>
</evidence>
<dbReference type="Proteomes" id="UP000287033">
    <property type="component" value="Unassembled WGS sequence"/>
</dbReference>
<keyword evidence="5" id="KW-0963">Cytoplasm</keyword>
<dbReference type="SMART" id="SM00055">
    <property type="entry name" value="FCH"/>
    <property type="match status" value="1"/>
</dbReference>
<feature type="domain" description="F-BAR" evidence="15">
    <location>
        <begin position="12"/>
        <end position="282"/>
    </location>
</feature>
<comment type="subcellular location">
    <subcellularLocation>
        <location evidence="1">Cell membrane</location>
        <topology evidence="1">Peripheral membrane protein</topology>
        <orientation evidence="1">Cytoplasmic side</orientation>
    </subcellularLocation>
    <subcellularLocation>
        <location evidence="2">Cytoplasm</location>
    </subcellularLocation>
</comment>
<dbReference type="PROSITE" id="PS51741">
    <property type="entry name" value="F_BAR"/>
    <property type="match status" value="1"/>
</dbReference>
<keyword evidence="7 12" id="KW-0175">Coiled coil</keyword>
<keyword evidence="17" id="KW-1185">Reference proteome</keyword>
<feature type="compositionally biased region" description="Polar residues" evidence="13">
    <location>
        <begin position="176"/>
        <end position="185"/>
    </location>
</feature>
<dbReference type="CDD" id="cd07655">
    <property type="entry name" value="F-BAR_PACSIN"/>
    <property type="match status" value="1"/>
</dbReference>
<gene>
    <name evidence="16" type="ORF">chiPu_0009765</name>
</gene>
<evidence type="ECO:0000259" key="14">
    <source>
        <dbReference type="PROSITE" id="PS50002"/>
    </source>
</evidence>
<protein>
    <recommendedName>
        <fullName evidence="18">SH3 domain-containing protein</fullName>
    </recommendedName>
</protein>
<evidence type="ECO:0000256" key="12">
    <source>
        <dbReference type="PROSITE-ProRule" id="PRU01077"/>
    </source>
</evidence>
<name>A0A401SLQ7_CHIPU</name>
<dbReference type="InterPro" id="IPR027267">
    <property type="entry name" value="AH/BAR_dom_sf"/>
</dbReference>
<organism evidence="16 17">
    <name type="scientific">Chiloscyllium punctatum</name>
    <name type="common">Brownbanded bambooshark</name>
    <name type="synonym">Hemiscyllium punctatum</name>
    <dbReference type="NCBI Taxonomy" id="137246"/>
    <lineage>
        <taxon>Eukaryota</taxon>
        <taxon>Metazoa</taxon>
        <taxon>Chordata</taxon>
        <taxon>Craniata</taxon>
        <taxon>Vertebrata</taxon>
        <taxon>Chondrichthyes</taxon>
        <taxon>Elasmobranchii</taxon>
        <taxon>Galeomorphii</taxon>
        <taxon>Galeoidea</taxon>
        <taxon>Orectolobiformes</taxon>
        <taxon>Hemiscylliidae</taxon>
        <taxon>Chiloscyllium</taxon>
    </lineage>
</organism>
<evidence type="ECO:0000256" key="8">
    <source>
        <dbReference type="ARBA" id="ARBA00023136"/>
    </source>
</evidence>
<feature type="region of interest" description="Disordered" evidence="13">
    <location>
        <begin position="170"/>
        <end position="198"/>
    </location>
</feature>
<evidence type="ECO:0000256" key="6">
    <source>
        <dbReference type="ARBA" id="ARBA00022553"/>
    </source>
</evidence>